<dbReference type="SUPFAM" id="SSF54695">
    <property type="entry name" value="POZ domain"/>
    <property type="match status" value="1"/>
</dbReference>
<dbReference type="OrthoDB" id="6359816at2759"/>
<dbReference type="Proteomes" id="UP000053599">
    <property type="component" value="Unassembled WGS sequence"/>
</dbReference>
<sequence>MSSDYFSCRSQITSPFITPDDHLSVTSTSTAPRPLSMRSLLNLLATGEGCDLVIICQGQFFFVHRAVISTQSPVLKSEISSSQFLDGEAYTLENVSPEAFRKILAFIYHGTIPGHQGVTENNGVDGITTIELAARFPNVNSFLAAIGGGAGSGSKADTTSVGGRAASGSKGDVTSTNLSSVTTEQKWAILTSKQRLLDKPYDNSPSGSPAEVMTETEVYTAAGKLHIVGLQDVALSKMMAWMEKELQKGSPLSEDLRLTADYMLREVKDLVTPFQSLCTRYMPAVEQDAFLVSLLTFVDSSTWHLLSSMRIQWRAENDQLKQDLLQQERRTRFLEASIKLNQSEEALFAGELTSQIDKLGESLNATQENQKFAEAKIDGLNRTIQSQQTEILQLKVAKLGLKDVNRPNEPARLGNDREDVVARNPEFMSKFYEELQTKYQKLRSDFTLLQTSQGRLKNELKNEKQLNQKLSKQYAETKSAFNIFMSDVNKTGSCEGCKRRWNFTVNHQKYASFGIICKICREEAWYYQGNE</sequence>
<feature type="coiled-coil region" evidence="1">
    <location>
        <begin position="310"/>
        <end position="390"/>
    </location>
</feature>
<dbReference type="Pfam" id="PF00651">
    <property type="entry name" value="BTB"/>
    <property type="match status" value="1"/>
</dbReference>
<keyword evidence="1" id="KW-0175">Coiled coil</keyword>
<evidence type="ECO:0000313" key="4">
    <source>
        <dbReference type="EMBL" id="KIV84459.1"/>
    </source>
</evidence>
<dbReference type="EMBL" id="KN846951">
    <property type="protein sequence ID" value="KIV84459.1"/>
    <property type="molecule type" value="Genomic_DNA"/>
</dbReference>
<dbReference type="CDD" id="cd18186">
    <property type="entry name" value="BTB_POZ_ZBTB_KLHL-like"/>
    <property type="match status" value="1"/>
</dbReference>
<protein>
    <recommendedName>
        <fullName evidence="3">BTB domain-containing protein</fullName>
    </recommendedName>
</protein>
<evidence type="ECO:0000256" key="1">
    <source>
        <dbReference type="SAM" id="Coils"/>
    </source>
</evidence>
<dbReference type="HOGENOM" id="CLU_569905_0_0_1"/>
<dbReference type="PANTHER" id="PTHR47843">
    <property type="entry name" value="BTB DOMAIN-CONTAINING PROTEIN-RELATED"/>
    <property type="match status" value="1"/>
</dbReference>
<dbReference type="InterPro" id="IPR000210">
    <property type="entry name" value="BTB/POZ_dom"/>
</dbReference>
<dbReference type="Gene3D" id="3.30.710.10">
    <property type="entry name" value="Potassium Channel Kv1.1, Chain A"/>
    <property type="match status" value="1"/>
</dbReference>
<proteinExistence type="predicted"/>
<evidence type="ECO:0000259" key="3">
    <source>
        <dbReference type="PROSITE" id="PS50097"/>
    </source>
</evidence>
<dbReference type="PROSITE" id="PS50097">
    <property type="entry name" value="BTB"/>
    <property type="match status" value="1"/>
</dbReference>
<dbReference type="AlphaFoldDB" id="A0A0D1YSQ0"/>
<dbReference type="InterPro" id="IPR011333">
    <property type="entry name" value="SKP1/BTB/POZ_sf"/>
</dbReference>
<gene>
    <name evidence="4" type="ORF">PV11_00235</name>
</gene>
<name>A0A0D1YSQ0_9EURO</name>
<organism evidence="4 5">
    <name type="scientific">Exophiala sideris</name>
    <dbReference type="NCBI Taxonomy" id="1016849"/>
    <lineage>
        <taxon>Eukaryota</taxon>
        <taxon>Fungi</taxon>
        <taxon>Dikarya</taxon>
        <taxon>Ascomycota</taxon>
        <taxon>Pezizomycotina</taxon>
        <taxon>Eurotiomycetes</taxon>
        <taxon>Chaetothyriomycetidae</taxon>
        <taxon>Chaetothyriales</taxon>
        <taxon>Herpotrichiellaceae</taxon>
        <taxon>Exophiala</taxon>
    </lineage>
</organism>
<accession>A0A0D1YSQ0</accession>
<reference evidence="4 5" key="1">
    <citation type="submission" date="2015-01" db="EMBL/GenBank/DDBJ databases">
        <title>The Genome Sequence of Exophiala sideris CBS121828.</title>
        <authorList>
            <consortium name="The Broad Institute Genomics Platform"/>
            <person name="Cuomo C."/>
            <person name="de Hoog S."/>
            <person name="Gorbushina A."/>
            <person name="Stielow B."/>
            <person name="Teixiera M."/>
            <person name="Abouelleil A."/>
            <person name="Chapman S.B."/>
            <person name="Priest M."/>
            <person name="Young S.K."/>
            <person name="Wortman J."/>
            <person name="Nusbaum C."/>
            <person name="Birren B."/>
        </authorList>
    </citation>
    <scope>NUCLEOTIDE SEQUENCE [LARGE SCALE GENOMIC DNA]</scope>
    <source>
        <strain evidence="4 5">CBS 121828</strain>
    </source>
</reference>
<feature type="coiled-coil region" evidence="1">
    <location>
        <begin position="453"/>
        <end position="480"/>
    </location>
</feature>
<evidence type="ECO:0000313" key="5">
    <source>
        <dbReference type="Proteomes" id="UP000053599"/>
    </source>
</evidence>
<dbReference type="SMART" id="SM00225">
    <property type="entry name" value="BTB"/>
    <property type="match status" value="1"/>
</dbReference>
<dbReference type="STRING" id="1016849.A0A0D1YSQ0"/>
<dbReference type="PANTHER" id="PTHR47843:SF5">
    <property type="entry name" value="BTB_POZ DOMAIN PROTEIN"/>
    <property type="match status" value="1"/>
</dbReference>
<feature type="domain" description="BTB" evidence="3">
    <location>
        <begin position="50"/>
        <end position="116"/>
    </location>
</feature>
<feature type="region of interest" description="Disordered" evidence="2">
    <location>
        <begin position="150"/>
        <end position="177"/>
    </location>
</feature>
<evidence type="ECO:0000256" key="2">
    <source>
        <dbReference type="SAM" id="MobiDB-lite"/>
    </source>
</evidence>